<evidence type="ECO:0000313" key="1">
    <source>
        <dbReference type="EMBL" id="TGE38144.1"/>
    </source>
</evidence>
<comment type="caution">
    <text evidence="1">The sequence shown here is derived from an EMBL/GenBank/DDBJ whole genome shotgun (WGS) entry which is preliminary data.</text>
</comment>
<dbReference type="Proteomes" id="UP000298460">
    <property type="component" value="Unassembled WGS sequence"/>
</dbReference>
<name>A0A4Z0R6G7_9FIRM</name>
<dbReference type="AlphaFoldDB" id="A0A4Z0R6G7"/>
<organism evidence="1 2">
    <name type="scientific">Desulfosporosinus fructosivorans</name>
    <dbReference type="NCBI Taxonomy" id="2018669"/>
    <lineage>
        <taxon>Bacteria</taxon>
        <taxon>Bacillati</taxon>
        <taxon>Bacillota</taxon>
        <taxon>Clostridia</taxon>
        <taxon>Eubacteriales</taxon>
        <taxon>Desulfitobacteriaceae</taxon>
        <taxon>Desulfosporosinus</taxon>
    </lineage>
</organism>
<dbReference type="OrthoDB" id="1915068at2"/>
<protein>
    <submittedName>
        <fullName evidence="1">Uncharacterized protein</fullName>
    </submittedName>
</protein>
<reference evidence="1 2" key="1">
    <citation type="submission" date="2019-03" db="EMBL/GenBank/DDBJ databases">
        <title>Draft Genome Sequence of Desulfosporosinus fructosivorans Strain 63.6F, Isolated from Marine Sediment in the Baltic Sea.</title>
        <authorList>
            <person name="Hausmann B."/>
            <person name="Vandieken V."/>
            <person name="Pjevac P."/>
            <person name="Schreck K."/>
            <person name="Herbold C.W."/>
            <person name="Loy A."/>
        </authorList>
    </citation>
    <scope>NUCLEOTIDE SEQUENCE [LARGE SCALE GENOMIC DNA]</scope>
    <source>
        <strain evidence="1 2">63.6F</strain>
    </source>
</reference>
<dbReference type="RefSeq" id="WP_135546124.1">
    <property type="nucleotide sequence ID" value="NZ_SPQQ01000003.1"/>
</dbReference>
<sequence length="103" mass="12572">MSIFVSMKRDDWLIIRFDYTEDRVKKIRSIVGRSWNQKERHWTIPFQHESVRNFYDLFAQEEIIVDKVVNDLIYDLIPELRYREYYNLLIEPQPIPPAQNVGI</sequence>
<keyword evidence="2" id="KW-1185">Reference proteome</keyword>
<dbReference type="EMBL" id="SPQQ01000003">
    <property type="protein sequence ID" value="TGE38144.1"/>
    <property type="molecule type" value="Genomic_DNA"/>
</dbReference>
<gene>
    <name evidence="1" type="ORF">E4K67_09195</name>
</gene>
<accession>A0A4Z0R6G7</accession>
<evidence type="ECO:0000313" key="2">
    <source>
        <dbReference type="Proteomes" id="UP000298460"/>
    </source>
</evidence>
<proteinExistence type="predicted"/>